<organism evidence="7 8">
    <name type="scientific">Bifidobacterium dentium ATCC 27679</name>
    <dbReference type="NCBI Taxonomy" id="871562"/>
    <lineage>
        <taxon>Bacteria</taxon>
        <taxon>Bacillati</taxon>
        <taxon>Actinomycetota</taxon>
        <taxon>Actinomycetes</taxon>
        <taxon>Bifidobacteriales</taxon>
        <taxon>Bifidobacteriaceae</taxon>
        <taxon>Bifidobacterium</taxon>
    </lineage>
</organism>
<dbReference type="EMBL" id="AEEQ01000011">
    <property type="protein sequence ID" value="EFM40661.1"/>
    <property type="molecule type" value="Genomic_DNA"/>
</dbReference>
<evidence type="ECO:0000256" key="3">
    <source>
        <dbReference type="ARBA" id="ARBA00022630"/>
    </source>
</evidence>
<dbReference type="SUPFAM" id="SSF51971">
    <property type="entry name" value="Nucleotide-binding domain"/>
    <property type="match status" value="1"/>
</dbReference>
<dbReference type="Pfam" id="PF03275">
    <property type="entry name" value="GLF"/>
    <property type="match status" value="1"/>
</dbReference>
<dbReference type="InterPro" id="IPR015899">
    <property type="entry name" value="UDP-GalPyranose_mutase_C"/>
</dbReference>
<comment type="similarity">
    <text evidence="2">Belongs to the UDP-galactopyranose/dTDP-fucopyranose mutase family.</text>
</comment>
<dbReference type="AlphaFoldDB" id="E0Q9N6"/>
<comment type="caution">
    <text evidence="7">The sequence shown here is derived from an EMBL/GenBank/DDBJ whole genome shotgun (WGS) entry which is preliminary data.</text>
</comment>
<evidence type="ECO:0000259" key="6">
    <source>
        <dbReference type="Pfam" id="PF03275"/>
    </source>
</evidence>
<reference evidence="7 8" key="1">
    <citation type="submission" date="2010-08" db="EMBL/GenBank/DDBJ databases">
        <authorList>
            <person name="Muzny D."/>
            <person name="Qin X."/>
            <person name="Deng J."/>
            <person name="Jiang H."/>
            <person name="Liu Y."/>
            <person name="Qu J."/>
            <person name="Song X.-Z."/>
            <person name="Zhang L."/>
            <person name="Thornton R."/>
            <person name="Coyle M."/>
            <person name="Francisco L."/>
            <person name="Jackson L."/>
            <person name="Javaid M."/>
            <person name="Korchina V."/>
            <person name="Kovar C."/>
            <person name="Mata R."/>
            <person name="Mathew T."/>
            <person name="Ngo R."/>
            <person name="Nguyen L."/>
            <person name="Nguyen N."/>
            <person name="Okwuonu G."/>
            <person name="Ongeri F."/>
            <person name="Pham C."/>
            <person name="Simmons D."/>
            <person name="Wilczek-Boney K."/>
            <person name="Hale W."/>
            <person name="Jakkamsetti A."/>
            <person name="Pham P."/>
            <person name="Ruth R."/>
            <person name="San Lucas F."/>
            <person name="Warren J."/>
            <person name="Zhang J."/>
            <person name="Zhao Z."/>
            <person name="Zhou C."/>
            <person name="Zhu D."/>
            <person name="Lee S."/>
            <person name="Bess C."/>
            <person name="Blankenburg K."/>
            <person name="Forbes L."/>
            <person name="Fu Q."/>
            <person name="Gubbala S."/>
            <person name="Hirani K."/>
            <person name="Jayaseelan J.C."/>
            <person name="Lara F."/>
            <person name="Munidasa M."/>
            <person name="Palculict T."/>
            <person name="Patil S."/>
            <person name="Pu L.-L."/>
            <person name="Saada N."/>
            <person name="Tang L."/>
            <person name="Weissenberger G."/>
            <person name="Zhu Y."/>
            <person name="Hemphill L."/>
            <person name="Shang Y."/>
            <person name="Youmans B."/>
            <person name="Ayvaz T."/>
            <person name="Ross M."/>
            <person name="Santibanez J."/>
            <person name="Aqrawi P."/>
            <person name="Gross S."/>
            <person name="Joshi V."/>
            <person name="Fowler G."/>
            <person name="Nazareth L."/>
            <person name="Reid J."/>
            <person name="Worley K."/>
            <person name="Petrosino J."/>
            <person name="Highlander S."/>
            <person name="Gibbs R."/>
        </authorList>
    </citation>
    <scope>NUCLEOTIDE SEQUENCE [LARGE SCALE GENOMIC DNA]</scope>
    <source>
        <strain evidence="7 8">ATCC 27679</strain>
    </source>
</reference>
<dbReference type="HOGENOM" id="CLU_042118_0_0_11"/>
<dbReference type="InterPro" id="IPR004379">
    <property type="entry name" value="UDP-GALP_mutase"/>
</dbReference>
<evidence type="ECO:0000256" key="5">
    <source>
        <dbReference type="ARBA" id="ARBA00023235"/>
    </source>
</evidence>
<proteinExistence type="inferred from homology"/>
<dbReference type="PANTHER" id="PTHR21197:SF0">
    <property type="entry name" value="UDP-GALACTOPYRANOSE MUTASE"/>
    <property type="match status" value="1"/>
</dbReference>
<dbReference type="Proteomes" id="UP000003323">
    <property type="component" value="Unassembled WGS sequence"/>
</dbReference>
<keyword evidence="4" id="KW-0274">FAD</keyword>
<feature type="domain" description="UDP-galactopyranose mutase C-terminal" evidence="6">
    <location>
        <begin position="179"/>
        <end position="391"/>
    </location>
</feature>
<evidence type="ECO:0000256" key="1">
    <source>
        <dbReference type="ARBA" id="ARBA00001974"/>
    </source>
</evidence>
<dbReference type="FunFam" id="3.40.50.720:FF:000354">
    <property type="entry name" value="UDP-galactopyranose mutase"/>
    <property type="match status" value="1"/>
</dbReference>
<protein>
    <submittedName>
        <fullName evidence="7">UDP-galactopyranose mutase</fullName>
        <ecNumber evidence="7">5.4.99.9</ecNumber>
    </submittedName>
</protein>
<dbReference type="SUPFAM" id="SSF54373">
    <property type="entry name" value="FAD-linked reductases, C-terminal domain"/>
    <property type="match status" value="1"/>
</dbReference>
<keyword evidence="5 7" id="KW-0413">Isomerase</keyword>
<dbReference type="Pfam" id="PF13450">
    <property type="entry name" value="NAD_binding_8"/>
    <property type="match status" value="1"/>
</dbReference>
<gene>
    <name evidence="7" type="primary">glf</name>
    <name evidence="7" type="ORF">HMPREF0168_1684</name>
</gene>
<keyword evidence="3" id="KW-0285">Flavoprotein</keyword>
<evidence type="ECO:0000313" key="8">
    <source>
        <dbReference type="Proteomes" id="UP000003323"/>
    </source>
</evidence>
<dbReference type="PANTHER" id="PTHR21197">
    <property type="entry name" value="UDP-GALACTOPYRANOSE MUTASE"/>
    <property type="match status" value="1"/>
</dbReference>
<accession>E0Q9N6</accession>
<dbReference type="NCBIfam" id="TIGR00031">
    <property type="entry name" value="UDP-GALP_mutase"/>
    <property type="match status" value="1"/>
</dbReference>
<evidence type="ECO:0000256" key="2">
    <source>
        <dbReference type="ARBA" id="ARBA00009321"/>
    </source>
</evidence>
<evidence type="ECO:0000256" key="4">
    <source>
        <dbReference type="ARBA" id="ARBA00022827"/>
    </source>
</evidence>
<sequence length="415" mass="47723">MGTMGMESHTCDVCLQTIWRIVLMTEKVQYPDLVVVGAGLFGLTVAQQAVEHLGVRVEIIDVRDHIGGNAYSYMDEETGAEIHKYGAHLFHTSNRRVWDYVNRFTSFTDYVHRVYATHDGEVYPLPINLGTVNQFFRAHYTPAEAKALIAGQAGELAGTDQQNLNDKGISLIGRPLYEAFIKNYTGKQWQTDPKDLPAGIINRLPVRFNYDNRYFMDTWEGLPVDGYTAWMERMIDDPRIHVTLETDFFDESQPYNKAALAAAGVPVVYTGPVDRYFDYSLGELKWRTVDFKEVRYDEGDHFGCPVMNFSDADVPYTRAIEFKNFNPERADRQNPDRTVVWEEYSRFAERGDEPYYPINTESDKALYARYEELAKAEPRTVFGGRLGTYKYYDMHNVIDTALTAYEQQVEPLLKK</sequence>
<dbReference type="GO" id="GO:0008767">
    <property type="term" value="F:UDP-galactopyranose mutase activity"/>
    <property type="evidence" value="ECO:0007669"/>
    <property type="project" value="UniProtKB-EC"/>
</dbReference>
<name>E0Q9N6_9BIFI</name>
<dbReference type="EC" id="5.4.99.9" evidence="7"/>
<dbReference type="GO" id="GO:0005829">
    <property type="term" value="C:cytosol"/>
    <property type="evidence" value="ECO:0007669"/>
    <property type="project" value="TreeGrafter"/>
</dbReference>
<dbReference type="Gene3D" id="3.40.50.720">
    <property type="entry name" value="NAD(P)-binding Rossmann-like Domain"/>
    <property type="match status" value="3"/>
</dbReference>
<comment type="cofactor">
    <cofactor evidence="1">
        <name>FAD</name>
        <dbReference type="ChEBI" id="CHEBI:57692"/>
    </cofactor>
</comment>
<evidence type="ECO:0000313" key="7">
    <source>
        <dbReference type="EMBL" id="EFM40661.1"/>
    </source>
</evidence>
<dbReference type="GO" id="GO:0050660">
    <property type="term" value="F:flavin adenine dinucleotide binding"/>
    <property type="evidence" value="ECO:0007669"/>
    <property type="project" value="TreeGrafter"/>
</dbReference>